<dbReference type="InterPro" id="IPR000884">
    <property type="entry name" value="TSP1_rpt"/>
</dbReference>
<dbReference type="PROSITE" id="PS50900">
    <property type="entry name" value="PLAC"/>
    <property type="match status" value="1"/>
</dbReference>
<dbReference type="AlphaFoldDB" id="A0A336LGM6"/>
<feature type="domain" description="PLAC" evidence="8">
    <location>
        <begin position="962"/>
        <end position="999"/>
    </location>
</feature>
<reference evidence="9" key="1">
    <citation type="submission" date="2018-07" db="EMBL/GenBank/DDBJ databases">
        <authorList>
            <person name="Quirk P.G."/>
            <person name="Krulwich T.A."/>
        </authorList>
    </citation>
    <scope>NUCLEOTIDE SEQUENCE</scope>
</reference>
<dbReference type="EMBL" id="UFQT01000002">
    <property type="protein sequence ID" value="SSX17112.1"/>
    <property type="molecule type" value="Genomic_DNA"/>
</dbReference>
<evidence type="ECO:0000256" key="2">
    <source>
        <dbReference type="ARBA" id="ARBA00022525"/>
    </source>
</evidence>
<dbReference type="Pfam" id="PF05986">
    <property type="entry name" value="ADAMTS_spacer1"/>
    <property type="match status" value="1"/>
</dbReference>
<dbReference type="GO" id="GO:0005576">
    <property type="term" value="C:extracellular region"/>
    <property type="evidence" value="ECO:0007669"/>
    <property type="project" value="UniProtKB-SubCell"/>
</dbReference>
<proteinExistence type="predicted"/>
<dbReference type="OMA" id="SQRRCMH"/>
<dbReference type="PANTHER" id="PTHR13723">
    <property type="entry name" value="ADAMTS A DISINTEGRIN AND METALLOPROTEASE WITH THROMBOSPONDIN MOTIFS PROTEASE"/>
    <property type="match status" value="1"/>
</dbReference>
<keyword evidence="5 6" id="KW-1015">Disulfide bond</keyword>
<dbReference type="Gene3D" id="2.60.120.830">
    <property type="match status" value="1"/>
</dbReference>
<dbReference type="PROSITE" id="PS50092">
    <property type="entry name" value="TSP1"/>
    <property type="match status" value="5"/>
</dbReference>
<dbReference type="SUPFAM" id="SSF82895">
    <property type="entry name" value="TSP-1 type 1 repeat"/>
    <property type="match status" value="4"/>
</dbReference>
<feature type="disulfide bond" evidence="6">
    <location>
        <begin position="258"/>
        <end position="305"/>
    </location>
</feature>
<dbReference type="InterPro" id="IPR050439">
    <property type="entry name" value="ADAMTS_ADAMTS-like"/>
</dbReference>
<feature type="disulfide bond" evidence="6">
    <location>
        <begin position="273"/>
        <end position="295"/>
    </location>
</feature>
<evidence type="ECO:0000256" key="1">
    <source>
        <dbReference type="ARBA" id="ARBA00004613"/>
    </source>
</evidence>
<feature type="disulfide bond" evidence="6">
    <location>
        <begin position="262"/>
        <end position="310"/>
    </location>
</feature>
<dbReference type="Pfam" id="PF08686">
    <property type="entry name" value="PLAC"/>
    <property type="match status" value="1"/>
</dbReference>
<dbReference type="InterPro" id="IPR010294">
    <property type="entry name" value="ADAMTS_spacer1"/>
</dbReference>
<evidence type="ECO:0000313" key="9">
    <source>
        <dbReference type="EMBL" id="SSX17112.1"/>
    </source>
</evidence>
<dbReference type="InterPro" id="IPR013273">
    <property type="entry name" value="ADAMTS/ADAMTS-like"/>
</dbReference>
<comment type="subcellular location">
    <subcellularLocation>
        <location evidence="1">Secreted</location>
    </subcellularLocation>
</comment>
<dbReference type="Pfam" id="PF00090">
    <property type="entry name" value="TSP_1"/>
    <property type="match status" value="1"/>
</dbReference>
<dbReference type="GO" id="GO:0031012">
    <property type="term" value="C:extracellular matrix"/>
    <property type="evidence" value="ECO:0007669"/>
    <property type="project" value="TreeGrafter"/>
</dbReference>
<evidence type="ECO:0000259" key="8">
    <source>
        <dbReference type="PROSITE" id="PS50900"/>
    </source>
</evidence>
<dbReference type="PANTHER" id="PTHR13723:SF316">
    <property type="entry name" value="LONELY HEART, ISOFORM A"/>
    <property type="match status" value="1"/>
</dbReference>
<dbReference type="Pfam" id="PF19030">
    <property type="entry name" value="TSP1_ADAMTS"/>
    <property type="match status" value="4"/>
</dbReference>
<evidence type="ECO:0000256" key="3">
    <source>
        <dbReference type="ARBA" id="ARBA00022729"/>
    </source>
</evidence>
<dbReference type="InterPro" id="IPR010909">
    <property type="entry name" value="PLAC"/>
</dbReference>
<sequence>MNHLTINKTALTLDFILFQKILLFHLTFLLTLVNCNLSTKERIELHKAWLARRSGTGKTQSPSTSSNDTALNRITYLRKLIKFNRETNEPMSENDVSYVPHNLSEESNKDKVINLDQHNQSSTLASNNKNDIYNVIESSTDENSVQRITTKKDEILINNIKEEDEGTTTVKSEAITQFENHIPNYEAATIKGNESNSENIETTTLKSGKIENSIEKVPKVSLMESKNLEVTREEEKVVKAEDLTIKSVFTSWSGWSSCSRSCGGGVKYQSRKCVKRTYLDGKKVAGIKATPSNECIGIYKRYHICNDHDCPSDEIDFREQQCKSFNDKLFGGKRYLWEVYLKEDAECELNCKPIGMKYFATLNKTVIDGTECLKPSEYFRRRDNGKAICVEGICKAVHNSGVISGQFMNSGAVKCGSHICRPITGIFTKNPLPNGYVNVATIPAGASNISITELKNSVNFLVLKTRDNRFVINGDYTVSLSGQYEAAGTTFDYRRIDGLTNSSGQSAERHIEGVTEWITCNGPTTEVVQLMVLSQVHNPGIKYEYLIPVQPTSMTTSEEDIGANELSSSEIDSTNIKHKNVKSGDISTQRSISVPKRRRFLWKVVGFSQCSKTCGGGTQTPIIKCVRESPQRIFNPKRCAHLKQPVLNENQMRCNNQPCPAYWKLSEWTDCRCGEFNEEEYKSREVKCVQELMSGIVIQVKHGACIDDEPPARQKCECNTSPKNRRQRPSIINRAHNDENNNKIQGRPGRNRQKIHEVRKHGSWLTAPWSKDCSSVCGMGVQYRSIFCERNTSPNAERCDLRLTPDTTRECSSNEKCAFGEWFVGPWSKCSGDCFNLTKGRSIVCIKDDGFAADEDCNEAEKPKSEEKCQMHEVDYCRPRWHYSEWSECSKKCGDGTQRRIVKCLEPNEAEGQMKESSNCKYSDRELAYKTCNVQDCQETSRSSTTEPPAALYDPRVDMIQNDSNCVDDFPNCHLVVKAKLCDYKYYLDHCCSSCRLKTDELY</sequence>
<keyword evidence="3" id="KW-0732">Signal</keyword>
<evidence type="ECO:0000256" key="4">
    <source>
        <dbReference type="ARBA" id="ARBA00022737"/>
    </source>
</evidence>
<accession>A0A336LGM6</accession>
<gene>
    <name evidence="9" type="primary">CSON007946</name>
</gene>
<dbReference type="InterPro" id="IPR036383">
    <property type="entry name" value="TSP1_rpt_sf"/>
</dbReference>
<evidence type="ECO:0000256" key="7">
    <source>
        <dbReference type="SAM" id="MobiDB-lite"/>
    </source>
</evidence>
<feature type="region of interest" description="Disordered" evidence="7">
    <location>
        <begin position="717"/>
        <end position="751"/>
    </location>
</feature>
<keyword evidence="2" id="KW-0964">Secreted</keyword>
<keyword evidence="4" id="KW-0677">Repeat</keyword>
<organism evidence="9">
    <name type="scientific">Culicoides sonorensis</name>
    <name type="common">Biting midge</name>
    <dbReference type="NCBI Taxonomy" id="179676"/>
    <lineage>
        <taxon>Eukaryota</taxon>
        <taxon>Metazoa</taxon>
        <taxon>Ecdysozoa</taxon>
        <taxon>Arthropoda</taxon>
        <taxon>Hexapoda</taxon>
        <taxon>Insecta</taxon>
        <taxon>Pterygota</taxon>
        <taxon>Neoptera</taxon>
        <taxon>Endopterygota</taxon>
        <taxon>Diptera</taxon>
        <taxon>Nematocera</taxon>
        <taxon>Chironomoidea</taxon>
        <taxon>Ceratopogonidae</taxon>
        <taxon>Ceratopogoninae</taxon>
        <taxon>Culicoides</taxon>
        <taxon>Monoculicoides</taxon>
    </lineage>
</organism>
<name>A0A336LGM6_CULSO</name>
<evidence type="ECO:0000256" key="5">
    <source>
        <dbReference type="ARBA" id="ARBA00023157"/>
    </source>
</evidence>
<dbReference type="SMART" id="SM00209">
    <property type="entry name" value="TSP1"/>
    <property type="match status" value="5"/>
</dbReference>
<dbReference type="PRINTS" id="PR01857">
    <property type="entry name" value="ADAMTSFAMILY"/>
</dbReference>
<dbReference type="Gene3D" id="2.20.100.10">
    <property type="entry name" value="Thrombospondin type-1 (TSP1) repeat"/>
    <property type="match status" value="5"/>
</dbReference>
<dbReference type="VEuPathDB" id="VectorBase:CSON007946"/>
<dbReference type="GO" id="GO:0030198">
    <property type="term" value="P:extracellular matrix organization"/>
    <property type="evidence" value="ECO:0007669"/>
    <property type="project" value="InterPro"/>
</dbReference>
<protein>
    <submittedName>
        <fullName evidence="9">CSON007946 protein</fullName>
    </submittedName>
</protein>
<evidence type="ECO:0000256" key="6">
    <source>
        <dbReference type="PIRSR" id="PIRSR613273-3"/>
    </source>
</evidence>